<sequence>MRDEASFMGSLRRRRLAGMTLISAKADSFVTSWREGGGLAGYIGLCVNQTSFVETVKYVSGTEQLLPHRIGLFDGAELLETEVMGSMQLTIALVDKRSMPLRRNSVATLRSIAADRHALPTLDLLGTVVTAVADNPGIGPAAAAIARDTIRDLLSCLLDDPANPAPRAVEEGLRVSVVRWVDDHLHVGSISPTAAASQHNISVRSLHRLFAGTGETFGAMVRRRRLEKAARDVVSTEDMIQTIAMRWGYAEAGQFIGAFKRTFGDTPMAYRRAIMRVADD</sequence>
<dbReference type="InterPro" id="IPR020449">
    <property type="entry name" value="Tscrpt_reg_AraC-type_HTH"/>
</dbReference>
<dbReference type="Gene3D" id="1.10.10.60">
    <property type="entry name" value="Homeodomain-like"/>
    <property type="match status" value="1"/>
</dbReference>
<dbReference type="InterPro" id="IPR050204">
    <property type="entry name" value="AraC_XylS_family_regulators"/>
</dbReference>
<evidence type="ECO:0000256" key="2">
    <source>
        <dbReference type="ARBA" id="ARBA00023125"/>
    </source>
</evidence>
<dbReference type="PRINTS" id="PR00032">
    <property type="entry name" value="HTHARAC"/>
</dbReference>
<dbReference type="GO" id="GO:0003700">
    <property type="term" value="F:DNA-binding transcription factor activity"/>
    <property type="evidence" value="ECO:0007669"/>
    <property type="project" value="InterPro"/>
</dbReference>
<feature type="domain" description="HTH araC/xylS-type" evidence="4">
    <location>
        <begin position="175"/>
        <end position="273"/>
    </location>
</feature>
<keyword evidence="3" id="KW-0804">Transcription</keyword>
<evidence type="ECO:0000313" key="5">
    <source>
        <dbReference type="EMBL" id="BCI56129.1"/>
    </source>
</evidence>
<evidence type="ECO:0000259" key="4">
    <source>
        <dbReference type="PROSITE" id="PS01124"/>
    </source>
</evidence>
<accession>A0A6S6PCP8</accession>
<dbReference type="InterPro" id="IPR018062">
    <property type="entry name" value="HTH_AraC-typ_CS"/>
</dbReference>
<protein>
    <recommendedName>
        <fullName evidence="4">HTH araC/xylS-type domain-containing protein</fullName>
    </recommendedName>
</protein>
<evidence type="ECO:0000313" key="6">
    <source>
        <dbReference type="Proteomes" id="UP000515734"/>
    </source>
</evidence>
<dbReference type="PANTHER" id="PTHR46796">
    <property type="entry name" value="HTH-TYPE TRANSCRIPTIONAL ACTIVATOR RHAS-RELATED"/>
    <property type="match status" value="1"/>
</dbReference>
<evidence type="ECO:0000256" key="1">
    <source>
        <dbReference type="ARBA" id="ARBA00023015"/>
    </source>
</evidence>
<dbReference type="PROSITE" id="PS00041">
    <property type="entry name" value="HTH_ARAC_FAMILY_1"/>
    <property type="match status" value="1"/>
</dbReference>
<dbReference type="PROSITE" id="PS01124">
    <property type="entry name" value="HTH_ARAC_FAMILY_2"/>
    <property type="match status" value="1"/>
</dbReference>
<dbReference type="EMBL" id="AP023287">
    <property type="protein sequence ID" value="BCI56129.1"/>
    <property type="molecule type" value="Genomic_DNA"/>
</dbReference>
<keyword evidence="1" id="KW-0805">Transcription regulation</keyword>
<dbReference type="Pfam" id="PF12833">
    <property type="entry name" value="HTH_18"/>
    <property type="match status" value="1"/>
</dbReference>
<dbReference type="SUPFAM" id="SSF46689">
    <property type="entry name" value="Homeodomain-like"/>
    <property type="match status" value="1"/>
</dbReference>
<dbReference type="GO" id="GO:0043565">
    <property type="term" value="F:sequence-specific DNA binding"/>
    <property type="evidence" value="ECO:0007669"/>
    <property type="project" value="InterPro"/>
</dbReference>
<proteinExistence type="predicted"/>
<dbReference type="AlphaFoldDB" id="A0A6S6PCP8"/>
<keyword evidence="2" id="KW-0238">DNA-binding</keyword>
<dbReference type="RefSeq" id="WP_413031227.1">
    <property type="nucleotide sequence ID" value="NZ_JBFOKW010000004.1"/>
</dbReference>
<evidence type="ECO:0000256" key="3">
    <source>
        <dbReference type="ARBA" id="ARBA00023163"/>
    </source>
</evidence>
<reference evidence="5 6" key="1">
    <citation type="submission" date="2020-07" db="EMBL/GenBank/DDBJ databases">
        <title>Complete genome sequence of Mycolicibacterium litorale like strain isolated from cardiac implantable electronic device infection.</title>
        <authorList>
            <person name="Fukano H."/>
            <person name="Miyama H."/>
            <person name="Hoshino Y."/>
        </authorList>
    </citation>
    <scope>NUCLEOTIDE SEQUENCE [LARGE SCALE GENOMIC DNA]</scope>
    <source>
        <strain evidence="5 6">NIIDNTM18</strain>
    </source>
</reference>
<gene>
    <name evidence="5" type="ORF">NIIDNTM18_54070</name>
</gene>
<organism evidence="5 6">
    <name type="scientific">Mycolicibacterium litorale</name>
    <dbReference type="NCBI Taxonomy" id="758802"/>
    <lineage>
        <taxon>Bacteria</taxon>
        <taxon>Bacillati</taxon>
        <taxon>Actinomycetota</taxon>
        <taxon>Actinomycetes</taxon>
        <taxon>Mycobacteriales</taxon>
        <taxon>Mycobacteriaceae</taxon>
        <taxon>Mycolicibacterium</taxon>
    </lineage>
</organism>
<dbReference type="SMART" id="SM00342">
    <property type="entry name" value="HTH_ARAC"/>
    <property type="match status" value="1"/>
</dbReference>
<name>A0A6S6PCP8_9MYCO</name>
<dbReference type="Proteomes" id="UP000515734">
    <property type="component" value="Chromosome"/>
</dbReference>
<dbReference type="InterPro" id="IPR009057">
    <property type="entry name" value="Homeodomain-like_sf"/>
</dbReference>
<dbReference type="InterPro" id="IPR018060">
    <property type="entry name" value="HTH_AraC"/>
</dbReference>
<dbReference type="PANTHER" id="PTHR46796:SF10">
    <property type="entry name" value="TRANSCRIPTIONAL ACTIVATOR FEAR"/>
    <property type="match status" value="1"/>
</dbReference>